<evidence type="ECO:0000256" key="1">
    <source>
        <dbReference type="ARBA" id="ARBA00004123"/>
    </source>
</evidence>
<dbReference type="PROSITE" id="PS50071">
    <property type="entry name" value="HOMEOBOX_2"/>
    <property type="match status" value="1"/>
</dbReference>
<name>A0AAV2TI08_CALDB</name>
<dbReference type="InterPro" id="IPR050649">
    <property type="entry name" value="Paired_Homeobox_TFs"/>
</dbReference>
<keyword evidence="2 5" id="KW-0238">DNA-binding</keyword>
<dbReference type="CDD" id="cd00086">
    <property type="entry name" value="homeodomain"/>
    <property type="match status" value="1"/>
</dbReference>
<gene>
    <name evidence="9" type="ORF">CDAUBV1_LOCUS9910</name>
</gene>
<organism evidence="9 10">
    <name type="scientific">Calicophoron daubneyi</name>
    <name type="common">Rumen fluke</name>
    <name type="synonym">Paramphistomum daubneyi</name>
    <dbReference type="NCBI Taxonomy" id="300641"/>
    <lineage>
        <taxon>Eukaryota</taxon>
        <taxon>Metazoa</taxon>
        <taxon>Spiralia</taxon>
        <taxon>Lophotrochozoa</taxon>
        <taxon>Platyhelminthes</taxon>
        <taxon>Trematoda</taxon>
        <taxon>Digenea</taxon>
        <taxon>Plagiorchiida</taxon>
        <taxon>Pronocephalata</taxon>
        <taxon>Paramphistomoidea</taxon>
        <taxon>Paramphistomidae</taxon>
        <taxon>Calicophoron</taxon>
    </lineage>
</organism>
<evidence type="ECO:0000313" key="10">
    <source>
        <dbReference type="Proteomes" id="UP001497525"/>
    </source>
</evidence>
<evidence type="ECO:0000256" key="2">
    <source>
        <dbReference type="ARBA" id="ARBA00023125"/>
    </source>
</evidence>
<evidence type="ECO:0000256" key="5">
    <source>
        <dbReference type="PROSITE-ProRule" id="PRU00108"/>
    </source>
</evidence>
<evidence type="ECO:0000256" key="3">
    <source>
        <dbReference type="ARBA" id="ARBA00023155"/>
    </source>
</evidence>
<dbReference type="SMART" id="SM00389">
    <property type="entry name" value="HOX"/>
    <property type="match status" value="1"/>
</dbReference>
<dbReference type="PANTHER" id="PTHR24329">
    <property type="entry name" value="HOMEOBOX PROTEIN ARISTALESS"/>
    <property type="match status" value="1"/>
</dbReference>
<evidence type="ECO:0000256" key="4">
    <source>
        <dbReference type="ARBA" id="ARBA00023242"/>
    </source>
</evidence>
<dbReference type="Proteomes" id="UP001497525">
    <property type="component" value="Unassembled WGS sequence"/>
</dbReference>
<evidence type="ECO:0000313" key="9">
    <source>
        <dbReference type="EMBL" id="CAL5135799.1"/>
    </source>
</evidence>
<feature type="region of interest" description="Disordered" evidence="7">
    <location>
        <begin position="734"/>
        <end position="764"/>
    </location>
</feature>
<protein>
    <recommendedName>
        <fullName evidence="8">Homeobox domain-containing protein</fullName>
    </recommendedName>
</protein>
<dbReference type="AlphaFoldDB" id="A0AAV2TI08"/>
<dbReference type="Gene3D" id="1.10.10.60">
    <property type="entry name" value="Homeodomain-like"/>
    <property type="match status" value="1"/>
</dbReference>
<dbReference type="InterPro" id="IPR017970">
    <property type="entry name" value="Homeobox_CS"/>
</dbReference>
<dbReference type="InterPro" id="IPR001356">
    <property type="entry name" value="HD"/>
</dbReference>
<dbReference type="GO" id="GO:0000977">
    <property type="term" value="F:RNA polymerase II transcription regulatory region sequence-specific DNA binding"/>
    <property type="evidence" value="ECO:0007669"/>
    <property type="project" value="TreeGrafter"/>
</dbReference>
<evidence type="ECO:0000256" key="6">
    <source>
        <dbReference type="RuleBase" id="RU000682"/>
    </source>
</evidence>
<comment type="subcellular location">
    <subcellularLocation>
        <location evidence="1 5 6">Nucleus</location>
    </subcellularLocation>
</comment>
<sequence length="764" mass="84404">MEQISSASTFCHVSSSEAENLVVQNPYFNSLSGSPVCFATPAVSSAACVQPFESSTSITVQGLSLGEINSSPYSSNGYKYNNYRGLPNVSNYTKPPTYFQQEDSALTDYEGQENSVANPVSGNTLLEGTNDACLMPILDPSLWGQAYWNRVAALTQAQNHPGNPIQSAHGFNKSDICGASPFLGQGLTPSPYLASIDRCGNSDTKVESLSIISDETTLYSPAAPKNSTCTRDYTSQLGVSHNSKTFCPILMSHKLINPFCNALNLTAGGLDYTLQQQQQQSVDSPGIMNTEAPSTIFAVHPNSASQQETYSHFPTHQNNYLASSSVHSNLVWNEHARLDGPSKCDVAPFGTYAIKSDAIKFGGPSHQQTPICGRIELGDNSTASGYAGENYKSGHHNTPNSIPGSYFGEPTPIPPNPDVSDLSPVAQQQDQGINQYMEEAYMSGLPSSQYIKSPTLDTGEEYTIPSSVSPDSLTNILTNTAPCLSTISLHEKRKQRRIRITFTSAQLKELERAFQETHYPDIYTREDIALRIDLTEARVQVWFQNRRAKFRKMERATQANVSVHLSGHPFSLQAEKLLTKRTPSEVNDPSDPDFRDHSPMDRYHQPSPFDFNGCAPLTSDGLYEKNPNYRVSFGQGDIEKDEQKSAAYRCPYVNGFKDQICSNSLFLAENATFTQLTNENLKFLPHTDFQTSEGGEAILDTEVISSVHPLQKLSQTCMQVDKFLLKDRFANMHNSEHTERKCRPSSKREEEMRQRACKTESRST</sequence>
<feature type="DNA-binding region" description="Homeobox" evidence="5">
    <location>
        <begin position="495"/>
        <end position="554"/>
    </location>
</feature>
<evidence type="ECO:0000256" key="7">
    <source>
        <dbReference type="SAM" id="MobiDB-lite"/>
    </source>
</evidence>
<feature type="domain" description="Homeobox" evidence="8">
    <location>
        <begin position="493"/>
        <end position="553"/>
    </location>
</feature>
<dbReference type="PROSITE" id="PS00027">
    <property type="entry name" value="HOMEOBOX_1"/>
    <property type="match status" value="1"/>
</dbReference>
<dbReference type="InterPro" id="IPR009057">
    <property type="entry name" value="Homeodomain-like_sf"/>
</dbReference>
<evidence type="ECO:0000259" key="8">
    <source>
        <dbReference type="PROSITE" id="PS50071"/>
    </source>
</evidence>
<keyword evidence="4 5" id="KW-0539">Nucleus</keyword>
<dbReference type="SUPFAM" id="SSF46689">
    <property type="entry name" value="Homeodomain-like"/>
    <property type="match status" value="1"/>
</dbReference>
<feature type="region of interest" description="Disordered" evidence="7">
    <location>
        <begin position="581"/>
        <end position="602"/>
    </location>
</feature>
<dbReference type="GO" id="GO:0000981">
    <property type="term" value="F:DNA-binding transcription factor activity, RNA polymerase II-specific"/>
    <property type="evidence" value="ECO:0007669"/>
    <property type="project" value="InterPro"/>
</dbReference>
<dbReference type="FunFam" id="1.10.10.60:FF:000679">
    <property type="entry name" value="Homeobox protein aristaless"/>
    <property type="match status" value="1"/>
</dbReference>
<accession>A0AAV2TI08</accession>
<feature type="region of interest" description="Disordered" evidence="7">
    <location>
        <begin position="386"/>
        <end position="414"/>
    </location>
</feature>
<dbReference type="EMBL" id="CAXLJL010000268">
    <property type="protein sequence ID" value="CAL5135799.1"/>
    <property type="molecule type" value="Genomic_DNA"/>
</dbReference>
<dbReference type="PANTHER" id="PTHR24329:SF543">
    <property type="entry name" value="FI01017P-RELATED"/>
    <property type="match status" value="1"/>
</dbReference>
<proteinExistence type="predicted"/>
<reference evidence="9" key="1">
    <citation type="submission" date="2024-06" db="EMBL/GenBank/DDBJ databases">
        <authorList>
            <person name="Liu X."/>
            <person name="Lenzi L."/>
            <person name="Haldenby T S."/>
            <person name="Uol C."/>
        </authorList>
    </citation>
    <scope>NUCLEOTIDE SEQUENCE</scope>
</reference>
<keyword evidence="3 5" id="KW-0371">Homeobox</keyword>
<dbReference type="GO" id="GO:0005634">
    <property type="term" value="C:nucleus"/>
    <property type="evidence" value="ECO:0007669"/>
    <property type="project" value="UniProtKB-SubCell"/>
</dbReference>
<feature type="compositionally biased region" description="Basic and acidic residues" evidence="7">
    <location>
        <begin position="592"/>
        <end position="602"/>
    </location>
</feature>
<comment type="caution">
    <text evidence="9">The sequence shown here is derived from an EMBL/GenBank/DDBJ whole genome shotgun (WGS) entry which is preliminary data.</text>
</comment>
<dbReference type="Pfam" id="PF00046">
    <property type="entry name" value="Homeodomain"/>
    <property type="match status" value="1"/>
</dbReference>